<evidence type="ECO:0000313" key="16">
    <source>
        <dbReference type="Proteomes" id="UP000178632"/>
    </source>
</evidence>
<dbReference type="Proteomes" id="UP000178632">
    <property type="component" value="Unassembled WGS sequence"/>
</dbReference>
<gene>
    <name evidence="15" type="ORF">A3G45_01800</name>
</gene>
<dbReference type="InterPro" id="IPR017927">
    <property type="entry name" value="FAD-bd_FR_type"/>
</dbReference>
<keyword evidence="8 13" id="KW-1133">Transmembrane helix</keyword>
<evidence type="ECO:0000256" key="7">
    <source>
        <dbReference type="ARBA" id="ARBA00022827"/>
    </source>
</evidence>
<keyword evidence="4 13" id="KW-0812">Transmembrane</keyword>
<dbReference type="InterPro" id="IPR013112">
    <property type="entry name" value="FAD-bd_8"/>
</dbReference>
<evidence type="ECO:0000313" key="15">
    <source>
        <dbReference type="EMBL" id="OGZ76587.1"/>
    </source>
</evidence>
<reference evidence="15 16" key="1">
    <citation type="journal article" date="2016" name="Nat. Commun.">
        <title>Thousands of microbial genomes shed light on interconnected biogeochemical processes in an aquifer system.</title>
        <authorList>
            <person name="Anantharaman K."/>
            <person name="Brown C.T."/>
            <person name="Hug L.A."/>
            <person name="Sharon I."/>
            <person name="Castelle C.J."/>
            <person name="Probst A.J."/>
            <person name="Thomas B.C."/>
            <person name="Singh A."/>
            <person name="Wilkins M.J."/>
            <person name="Karaoz U."/>
            <person name="Brodie E.L."/>
            <person name="Williams K.H."/>
            <person name="Hubbard S.S."/>
            <person name="Banfield J.F."/>
        </authorList>
    </citation>
    <scope>NUCLEOTIDE SEQUENCE [LARGE SCALE GENOMIC DNA]</scope>
</reference>
<evidence type="ECO:0000256" key="5">
    <source>
        <dbReference type="ARBA" id="ARBA00022714"/>
    </source>
</evidence>
<keyword evidence="5" id="KW-0001">2Fe-2S</keyword>
<evidence type="ECO:0000259" key="14">
    <source>
        <dbReference type="PROSITE" id="PS51384"/>
    </source>
</evidence>
<comment type="caution">
    <text evidence="15">The sequence shown here is derived from an EMBL/GenBank/DDBJ whole genome shotgun (WGS) entry which is preliminary data.</text>
</comment>
<evidence type="ECO:0000256" key="9">
    <source>
        <dbReference type="ARBA" id="ARBA00023002"/>
    </source>
</evidence>
<dbReference type="Pfam" id="PF01794">
    <property type="entry name" value="Ferric_reduct"/>
    <property type="match status" value="1"/>
</dbReference>
<dbReference type="AlphaFoldDB" id="A0A1G2IPX1"/>
<dbReference type="EMBL" id="MHPE01000030">
    <property type="protein sequence ID" value="OGZ76587.1"/>
    <property type="molecule type" value="Genomic_DNA"/>
</dbReference>
<dbReference type="GO" id="GO:0046872">
    <property type="term" value="F:metal ion binding"/>
    <property type="evidence" value="ECO:0007669"/>
    <property type="project" value="UniProtKB-KW"/>
</dbReference>
<comment type="cofactor">
    <cofactor evidence="1">
        <name>FAD</name>
        <dbReference type="ChEBI" id="CHEBI:57692"/>
    </cofactor>
</comment>
<protein>
    <recommendedName>
        <fullName evidence="14">FAD-binding FR-type domain-containing protein</fullName>
    </recommendedName>
</protein>
<sequence>MTEGFQLSVLLYNLGKQAGIIGFVCLSLLIISGDTARFFDRYFGLDKIIKFQRKFSLITAFFIVFHPLFFVLSDSSIATYLIPNFAVIPLALGAISFYIFIVVMIASHFYKRISCIMWQYIHILTYVLFFLALYHGFNLGSDSNSIYIKTLYAVLVFGVIGGAIYRIQYKIRKKYVGRFYVKKIRRETKDTFSLILTAPKKFSFKAGQFCFLRLDKNKLHARHPFTMSSSPHERNICFTIKNTGRFTKTTLNLKAGEEVIVDGPFGIFALKDNGKDSVFIAGGVGITPFFSMIKDNLFKEKKRDILLIYGSKTKEDIIFKDTLNNIKKGWFKKIYVLSHETTSASGEYERGYINKDLINKYVKNIKNSSYYICGPEAMKISIKKALFDLGVKKQNIVIENFFWC</sequence>
<keyword evidence="12 13" id="KW-0472">Membrane</keyword>
<accession>A0A1G2IPX1</accession>
<dbReference type="PROSITE" id="PS51384">
    <property type="entry name" value="FAD_FR"/>
    <property type="match status" value="1"/>
</dbReference>
<dbReference type="PRINTS" id="PR00410">
    <property type="entry name" value="PHEHYDRXLASE"/>
</dbReference>
<feature type="transmembrane region" description="Helical" evidence="13">
    <location>
        <begin position="20"/>
        <end position="39"/>
    </location>
</feature>
<keyword evidence="3" id="KW-0285">Flavoprotein</keyword>
<organism evidence="15 16">
    <name type="scientific">Candidatus Staskawiczbacteria bacterium RIFCSPLOWO2_12_FULL_37_15</name>
    <dbReference type="NCBI Taxonomy" id="1802218"/>
    <lineage>
        <taxon>Bacteria</taxon>
        <taxon>Candidatus Staskawicziibacteriota</taxon>
    </lineage>
</organism>
<evidence type="ECO:0000256" key="1">
    <source>
        <dbReference type="ARBA" id="ARBA00001974"/>
    </source>
</evidence>
<dbReference type="Gene3D" id="2.40.30.10">
    <property type="entry name" value="Translation factors"/>
    <property type="match status" value="1"/>
</dbReference>
<evidence type="ECO:0000256" key="10">
    <source>
        <dbReference type="ARBA" id="ARBA00023004"/>
    </source>
</evidence>
<feature type="transmembrane region" description="Helical" evidence="13">
    <location>
        <begin position="146"/>
        <end position="165"/>
    </location>
</feature>
<dbReference type="GO" id="GO:0051537">
    <property type="term" value="F:2 iron, 2 sulfur cluster binding"/>
    <property type="evidence" value="ECO:0007669"/>
    <property type="project" value="UniProtKB-KW"/>
</dbReference>
<keyword evidence="6" id="KW-0479">Metal-binding</keyword>
<evidence type="ECO:0000256" key="2">
    <source>
        <dbReference type="ARBA" id="ARBA00004141"/>
    </source>
</evidence>
<keyword evidence="7" id="KW-0274">FAD</keyword>
<proteinExistence type="predicted"/>
<feature type="transmembrane region" description="Helical" evidence="13">
    <location>
        <begin position="88"/>
        <end position="110"/>
    </location>
</feature>
<dbReference type="SUPFAM" id="SSF63380">
    <property type="entry name" value="Riboflavin synthase domain-like"/>
    <property type="match status" value="1"/>
</dbReference>
<dbReference type="Pfam" id="PF00175">
    <property type="entry name" value="NAD_binding_1"/>
    <property type="match status" value="1"/>
</dbReference>
<dbReference type="InterPro" id="IPR050415">
    <property type="entry name" value="MRET"/>
</dbReference>
<feature type="transmembrane region" description="Helical" evidence="13">
    <location>
        <begin position="117"/>
        <end position="134"/>
    </location>
</feature>
<feature type="domain" description="FAD-binding FR-type" evidence="14">
    <location>
        <begin position="174"/>
        <end position="271"/>
    </location>
</feature>
<comment type="subcellular location">
    <subcellularLocation>
        <location evidence="2">Membrane</location>
        <topology evidence="2">Multi-pass membrane protein</topology>
    </subcellularLocation>
</comment>
<evidence type="ECO:0000256" key="13">
    <source>
        <dbReference type="SAM" id="Phobius"/>
    </source>
</evidence>
<evidence type="ECO:0000256" key="6">
    <source>
        <dbReference type="ARBA" id="ARBA00022723"/>
    </source>
</evidence>
<dbReference type="InterPro" id="IPR013130">
    <property type="entry name" value="Fe3_Rdtase_TM_dom"/>
</dbReference>
<evidence type="ECO:0000256" key="3">
    <source>
        <dbReference type="ARBA" id="ARBA00022630"/>
    </source>
</evidence>
<feature type="transmembrane region" description="Helical" evidence="13">
    <location>
        <begin position="60"/>
        <end position="82"/>
    </location>
</feature>
<dbReference type="GO" id="GO:0016491">
    <property type="term" value="F:oxidoreductase activity"/>
    <property type="evidence" value="ECO:0007669"/>
    <property type="project" value="UniProtKB-KW"/>
</dbReference>
<keyword evidence="11" id="KW-0411">Iron-sulfur</keyword>
<evidence type="ECO:0000256" key="12">
    <source>
        <dbReference type="ARBA" id="ARBA00023136"/>
    </source>
</evidence>
<evidence type="ECO:0000256" key="8">
    <source>
        <dbReference type="ARBA" id="ARBA00022989"/>
    </source>
</evidence>
<dbReference type="CDD" id="cd00322">
    <property type="entry name" value="FNR_like"/>
    <property type="match status" value="1"/>
</dbReference>
<dbReference type="InterPro" id="IPR039261">
    <property type="entry name" value="FNR_nucleotide-bd"/>
</dbReference>
<evidence type="ECO:0000256" key="4">
    <source>
        <dbReference type="ARBA" id="ARBA00022692"/>
    </source>
</evidence>
<dbReference type="Gene3D" id="3.40.50.80">
    <property type="entry name" value="Nucleotide-binding domain of ferredoxin-NADP reductase (FNR) module"/>
    <property type="match status" value="1"/>
</dbReference>
<dbReference type="PANTHER" id="PTHR47354">
    <property type="entry name" value="NADH OXIDOREDUCTASE HCR"/>
    <property type="match status" value="1"/>
</dbReference>
<name>A0A1G2IPX1_9BACT</name>
<keyword evidence="10" id="KW-0408">Iron</keyword>
<dbReference type="GO" id="GO:0050660">
    <property type="term" value="F:flavin adenine dinucleotide binding"/>
    <property type="evidence" value="ECO:0007669"/>
    <property type="project" value="TreeGrafter"/>
</dbReference>
<evidence type="ECO:0000256" key="11">
    <source>
        <dbReference type="ARBA" id="ARBA00023014"/>
    </source>
</evidence>
<dbReference type="InterPro" id="IPR001433">
    <property type="entry name" value="OxRdtase_FAD/NAD-bd"/>
</dbReference>
<dbReference type="GO" id="GO:0016020">
    <property type="term" value="C:membrane"/>
    <property type="evidence" value="ECO:0007669"/>
    <property type="project" value="UniProtKB-SubCell"/>
</dbReference>
<keyword evidence="9" id="KW-0560">Oxidoreductase</keyword>
<dbReference type="SUPFAM" id="SSF52343">
    <property type="entry name" value="Ferredoxin reductase-like, C-terminal NADP-linked domain"/>
    <property type="match status" value="1"/>
</dbReference>
<dbReference type="InterPro" id="IPR017938">
    <property type="entry name" value="Riboflavin_synthase-like_b-brl"/>
</dbReference>
<dbReference type="PANTHER" id="PTHR47354:SF8">
    <property type="entry name" value="1,2-PHENYLACETYL-COA EPOXIDASE, SUBUNIT E"/>
    <property type="match status" value="1"/>
</dbReference>
<dbReference type="Pfam" id="PF08022">
    <property type="entry name" value="FAD_binding_8"/>
    <property type="match status" value="1"/>
</dbReference>